<dbReference type="VEuPathDB" id="ToxoDB:CSUI_005729"/>
<dbReference type="Proteomes" id="UP000221165">
    <property type="component" value="Unassembled WGS sequence"/>
</dbReference>
<accession>A0A2C6KWZ0</accession>
<feature type="non-terminal residue" evidence="2">
    <location>
        <position position="1"/>
    </location>
</feature>
<feature type="compositionally biased region" description="Polar residues" evidence="1">
    <location>
        <begin position="224"/>
        <end position="239"/>
    </location>
</feature>
<organism evidence="2 3">
    <name type="scientific">Cystoisospora suis</name>
    <dbReference type="NCBI Taxonomy" id="483139"/>
    <lineage>
        <taxon>Eukaryota</taxon>
        <taxon>Sar</taxon>
        <taxon>Alveolata</taxon>
        <taxon>Apicomplexa</taxon>
        <taxon>Conoidasida</taxon>
        <taxon>Coccidia</taxon>
        <taxon>Eucoccidiorida</taxon>
        <taxon>Eimeriorina</taxon>
        <taxon>Sarcocystidae</taxon>
        <taxon>Cystoisospora</taxon>
    </lineage>
</organism>
<dbReference type="RefSeq" id="XP_067922124.1">
    <property type="nucleotide sequence ID" value="XM_068065899.1"/>
</dbReference>
<evidence type="ECO:0000313" key="2">
    <source>
        <dbReference type="EMBL" id="PHJ20436.1"/>
    </source>
</evidence>
<dbReference type="AlphaFoldDB" id="A0A2C6KWZ0"/>
<proteinExistence type="predicted"/>
<comment type="caution">
    <text evidence="2">The sequence shown here is derived from an EMBL/GenBank/DDBJ whole genome shotgun (WGS) entry which is preliminary data.</text>
</comment>
<feature type="region of interest" description="Disordered" evidence="1">
    <location>
        <begin position="73"/>
        <end position="257"/>
    </location>
</feature>
<feature type="compositionally biased region" description="Low complexity" evidence="1">
    <location>
        <begin position="179"/>
        <end position="199"/>
    </location>
</feature>
<protein>
    <submittedName>
        <fullName evidence="2">Uncharacterized protein</fullName>
    </submittedName>
</protein>
<sequence>ASAERLRVFCQSPLLVESVSTFPCRSRVRNALFPERQEPIPILVLRRVTSKSEVTSPGGVPVRKRKELWEVVSQPPSKARKRQTGVASQLTVPKRRRASARAATEIPRRKQRLRTAKTVSPFRHSVSAENQHGKPSSASSRPGSFQASPRPETTASVISQSGGTQEGQVRSPRTGTAESSSFFTGFSPLSGPSSPQGSFYWSFPQVGSPGEFQGPPGPRPGPQASLQQSSEYTEATAATDSLGRAEVVQSGSPPFWPVHVLPSSGELEEGYESWSQQSSRARM</sequence>
<name>A0A2C6KWZ0_9APIC</name>
<dbReference type="GeneID" id="94429110"/>
<dbReference type="EMBL" id="MIGC01002760">
    <property type="protein sequence ID" value="PHJ20436.1"/>
    <property type="molecule type" value="Genomic_DNA"/>
</dbReference>
<feature type="compositionally biased region" description="Polar residues" evidence="1">
    <location>
        <begin position="127"/>
        <end position="178"/>
    </location>
</feature>
<evidence type="ECO:0000256" key="1">
    <source>
        <dbReference type="SAM" id="MobiDB-lite"/>
    </source>
</evidence>
<gene>
    <name evidence="2" type="ORF">CSUI_005729</name>
</gene>
<keyword evidence="3" id="KW-1185">Reference proteome</keyword>
<evidence type="ECO:0000313" key="3">
    <source>
        <dbReference type="Proteomes" id="UP000221165"/>
    </source>
</evidence>
<reference evidence="2 3" key="1">
    <citation type="journal article" date="2017" name="Int. J. Parasitol.">
        <title>The genome of the protozoan parasite Cystoisospora suis and a reverse vaccinology approach to identify vaccine candidates.</title>
        <authorList>
            <person name="Palmieri N."/>
            <person name="Shrestha A."/>
            <person name="Ruttkowski B."/>
            <person name="Beck T."/>
            <person name="Vogl C."/>
            <person name="Tomley F."/>
            <person name="Blake D.P."/>
            <person name="Joachim A."/>
        </authorList>
    </citation>
    <scope>NUCLEOTIDE SEQUENCE [LARGE SCALE GENOMIC DNA]</scope>
    <source>
        <strain evidence="2 3">Wien I</strain>
    </source>
</reference>